<dbReference type="RefSeq" id="WP_170228282.1">
    <property type="nucleotide sequence ID" value="NZ_LR778301.1"/>
</dbReference>
<dbReference type="AlphaFoldDB" id="A0A6S6XTY0"/>
<proteinExistence type="predicted"/>
<name>A0A6S6XTY0_9PROT</name>
<sequence length="141" mass="15090">MKASTSPFILILRWVIPLVGTMFMSAAVAEKLTFPLSGNQKIPSTVTGTVELSIKKNRTVSGLLRVTNLDAAVAHIHEGAPGESGPVVVDLIKISSTAFAIRKGTRLSKAQYASYQAGKLYADVHSKDHEGGELHARITPH</sequence>
<reference evidence="2 3" key="1">
    <citation type="submission" date="2020-03" db="EMBL/GenBank/DDBJ databases">
        <authorList>
            <consortium name="Genoscope - CEA"/>
            <person name="William W."/>
        </authorList>
    </citation>
    <scope>NUCLEOTIDE SEQUENCE [LARGE SCALE GENOMIC DNA]</scope>
    <source>
        <strain evidence="3">DSM 16959</strain>
    </source>
</reference>
<dbReference type="InterPro" id="IPR010895">
    <property type="entry name" value="CHRD"/>
</dbReference>
<feature type="domain" description="CHRD" evidence="1">
    <location>
        <begin position="30"/>
        <end position="140"/>
    </location>
</feature>
<organism evidence="2 3">
    <name type="scientific">Denitratisoma oestradiolicum</name>
    <dbReference type="NCBI Taxonomy" id="311182"/>
    <lineage>
        <taxon>Bacteria</taxon>
        <taxon>Pseudomonadati</taxon>
        <taxon>Pseudomonadota</taxon>
        <taxon>Betaproteobacteria</taxon>
        <taxon>Nitrosomonadales</taxon>
        <taxon>Sterolibacteriaceae</taxon>
        <taxon>Denitratisoma</taxon>
    </lineage>
</organism>
<protein>
    <recommendedName>
        <fullName evidence="1">CHRD domain-containing protein</fullName>
    </recommendedName>
</protein>
<evidence type="ECO:0000313" key="3">
    <source>
        <dbReference type="Proteomes" id="UP000515733"/>
    </source>
</evidence>
<accession>A0A6S6XTY0</accession>
<dbReference type="KEGG" id="doe:DENOEST_1085"/>
<keyword evidence="3" id="KW-1185">Reference proteome</keyword>
<dbReference type="EMBL" id="LR778301">
    <property type="protein sequence ID" value="CAB1368250.1"/>
    <property type="molecule type" value="Genomic_DNA"/>
</dbReference>
<evidence type="ECO:0000259" key="1">
    <source>
        <dbReference type="SMART" id="SM00754"/>
    </source>
</evidence>
<dbReference type="Pfam" id="PF07452">
    <property type="entry name" value="CHRD"/>
    <property type="match status" value="1"/>
</dbReference>
<evidence type="ECO:0000313" key="2">
    <source>
        <dbReference type="EMBL" id="CAB1368250.1"/>
    </source>
</evidence>
<dbReference type="Proteomes" id="UP000515733">
    <property type="component" value="Chromosome"/>
</dbReference>
<dbReference type="SMART" id="SM00754">
    <property type="entry name" value="CHRD"/>
    <property type="match status" value="1"/>
</dbReference>
<gene>
    <name evidence="2" type="ORF">DENOEST_1085</name>
</gene>